<evidence type="ECO:0000259" key="1">
    <source>
        <dbReference type="Pfam" id="PF00646"/>
    </source>
</evidence>
<sequence>MELDRISSLPDCLLLEILSGLPTTKDSIRTGSLSKRWNHLWTLVPNLTFIHDGRQTWLDFAVCVDKTLTQCRHLKLNRGIVVFELQINNWIRYALRCNVEELNLKLPSKKAKFLLDQTFFINTFFTYLKLKDCFLQLGRFVVLSGYMDFDNPFDAHIIDINAPNILSLTIKVEANLYYQKLGSWDNSHEEKEEEMLKGFILKRRHVKEFKIGVLCSMVISCLQTKCFIFPPNMKFPAVTHNC</sequence>
<dbReference type="Proteomes" id="UP000235145">
    <property type="component" value="Unassembled WGS sequence"/>
</dbReference>
<keyword evidence="3" id="KW-1185">Reference proteome</keyword>
<dbReference type="AlphaFoldDB" id="A0A9R1WE09"/>
<name>A0A9R1WE09_LACSA</name>
<gene>
    <name evidence="2" type="ORF">LSAT_V11C200060000</name>
</gene>
<accession>A0A9R1WE09</accession>
<dbReference type="PANTHER" id="PTHR32212:SF454">
    <property type="entry name" value="F-BOX DOMAIN, LEUCINE-RICH REPEAT DOMAIN, L DOMAIN-CONTAINING PROTEIN"/>
    <property type="match status" value="1"/>
</dbReference>
<dbReference type="EMBL" id="NBSK02000002">
    <property type="protein sequence ID" value="KAJ0220583.1"/>
    <property type="molecule type" value="Genomic_DNA"/>
</dbReference>
<reference evidence="2 3" key="1">
    <citation type="journal article" date="2017" name="Nat. Commun.">
        <title>Genome assembly with in vitro proximity ligation data and whole-genome triplication in lettuce.</title>
        <authorList>
            <person name="Reyes-Chin-Wo S."/>
            <person name="Wang Z."/>
            <person name="Yang X."/>
            <person name="Kozik A."/>
            <person name="Arikit S."/>
            <person name="Song C."/>
            <person name="Xia L."/>
            <person name="Froenicke L."/>
            <person name="Lavelle D.O."/>
            <person name="Truco M.J."/>
            <person name="Xia R."/>
            <person name="Zhu S."/>
            <person name="Xu C."/>
            <person name="Xu H."/>
            <person name="Xu X."/>
            <person name="Cox K."/>
            <person name="Korf I."/>
            <person name="Meyers B.C."/>
            <person name="Michelmore R.W."/>
        </authorList>
    </citation>
    <scope>NUCLEOTIDE SEQUENCE [LARGE SCALE GENOMIC DNA]</scope>
    <source>
        <strain evidence="3">cv. Salinas</strain>
        <tissue evidence="2">Seedlings</tissue>
    </source>
</reference>
<organism evidence="2 3">
    <name type="scientific">Lactuca sativa</name>
    <name type="common">Garden lettuce</name>
    <dbReference type="NCBI Taxonomy" id="4236"/>
    <lineage>
        <taxon>Eukaryota</taxon>
        <taxon>Viridiplantae</taxon>
        <taxon>Streptophyta</taxon>
        <taxon>Embryophyta</taxon>
        <taxon>Tracheophyta</taxon>
        <taxon>Spermatophyta</taxon>
        <taxon>Magnoliopsida</taxon>
        <taxon>eudicotyledons</taxon>
        <taxon>Gunneridae</taxon>
        <taxon>Pentapetalae</taxon>
        <taxon>asterids</taxon>
        <taxon>campanulids</taxon>
        <taxon>Asterales</taxon>
        <taxon>Asteraceae</taxon>
        <taxon>Cichorioideae</taxon>
        <taxon>Cichorieae</taxon>
        <taxon>Lactucinae</taxon>
        <taxon>Lactuca</taxon>
    </lineage>
</organism>
<dbReference type="InterPro" id="IPR036047">
    <property type="entry name" value="F-box-like_dom_sf"/>
</dbReference>
<dbReference type="PANTHER" id="PTHR32212">
    <property type="entry name" value="CYCLIN-LIKE F-BOX"/>
    <property type="match status" value="1"/>
</dbReference>
<dbReference type="Pfam" id="PF00646">
    <property type="entry name" value="F-box"/>
    <property type="match status" value="1"/>
</dbReference>
<comment type="caution">
    <text evidence="2">The sequence shown here is derived from an EMBL/GenBank/DDBJ whole genome shotgun (WGS) entry which is preliminary data.</text>
</comment>
<dbReference type="InterPro" id="IPR001810">
    <property type="entry name" value="F-box_dom"/>
</dbReference>
<protein>
    <recommendedName>
        <fullName evidence="1">F-box domain-containing protein</fullName>
    </recommendedName>
</protein>
<evidence type="ECO:0000313" key="2">
    <source>
        <dbReference type="EMBL" id="KAJ0220583.1"/>
    </source>
</evidence>
<dbReference type="CDD" id="cd22160">
    <property type="entry name" value="F-box_AtFBL13-like"/>
    <property type="match status" value="1"/>
</dbReference>
<proteinExistence type="predicted"/>
<dbReference type="SUPFAM" id="SSF81383">
    <property type="entry name" value="F-box domain"/>
    <property type="match status" value="1"/>
</dbReference>
<evidence type="ECO:0000313" key="3">
    <source>
        <dbReference type="Proteomes" id="UP000235145"/>
    </source>
</evidence>
<dbReference type="InterPro" id="IPR053781">
    <property type="entry name" value="F-box_AtFBL13-like"/>
</dbReference>
<feature type="domain" description="F-box" evidence="1">
    <location>
        <begin position="6"/>
        <end position="46"/>
    </location>
</feature>
<dbReference type="Gene3D" id="1.20.1280.50">
    <property type="match status" value="1"/>
</dbReference>